<protein>
    <recommendedName>
        <fullName evidence="2">Nephrocystin 3-like N-terminal domain-containing protein</fullName>
    </recommendedName>
</protein>
<evidence type="ECO:0000259" key="2">
    <source>
        <dbReference type="Pfam" id="PF24883"/>
    </source>
</evidence>
<keyword evidence="4" id="KW-1185">Reference proteome</keyword>
<evidence type="ECO:0000313" key="3">
    <source>
        <dbReference type="EMBL" id="PMD47258.1"/>
    </source>
</evidence>
<dbReference type="Gene3D" id="3.40.50.300">
    <property type="entry name" value="P-loop containing nucleotide triphosphate hydrolases"/>
    <property type="match status" value="1"/>
</dbReference>
<dbReference type="PANTHER" id="PTHR10039:SF5">
    <property type="entry name" value="NACHT DOMAIN-CONTAINING PROTEIN"/>
    <property type="match status" value="1"/>
</dbReference>
<keyword evidence="1" id="KW-0677">Repeat</keyword>
<dbReference type="OrthoDB" id="5086500at2759"/>
<name>A0A2J6S920_HYAVF</name>
<evidence type="ECO:0000256" key="1">
    <source>
        <dbReference type="ARBA" id="ARBA00022737"/>
    </source>
</evidence>
<sequence length="268" mass="30612">DILHSLESFANNPRYGKVLREHDETLDWIWHSRKDKTKESCPGFVEWLKNDKGIFWISGKPGAGKSTLMKYIHENITTMKLLTRRKEKPPVLVSFFFHDLGTPSEKTFSGLLHALLHQLLEQCPNLLPDILPRFQRLRRKLPCRSDAAGLWSETELQGAFLDIQQSDYDVKFLFLVDGLDECGENQSDMIRFLKKLSTRKTGSHPQFKVLCSGRPEIGIEFNTGDISSLAVQDYTSPDITKFARDSFNEACKTLLPVNPQPSENVGSW</sequence>
<reference evidence="3 4" key="1">
    <citation type="submission" date="2016-04" db="EMBL/GenBank/DDBJ databases">
        <title>A degradative enzymes factory behind the ericoid mycorrhizal symbiosis.</title>
        <authorList>
            <consortium name="DOE Joint Genome Institute"/>
            <person name="Martino E."/>
            <person name="Morin E."/>
            <person name="Grelet G."/>
            <person name="Kuo A."/>
            <person name="Kohler A."/>
            <person name="Daghino S."/>
            <person name="Barry K."/>
            <person name="Choi C."/>
            <person name="Cichocki N."/>
            <person name="Clum A."/>
            <person name="Copeland A."/>
            <person name="Hainaut M."/>
            <person name="Haridas S."/>
            <person name="Labutti K."/>
            <person name="Lindquist E."/>
            <person name="Lipzen A."/>
            <person name="Khouja H.-R."/>
            <person name="Murat C."/>
            <person name="Ohm R."/>
            <person name="Olson A."/>
            <person name="Spatafora J."/>
            <person name="Veneault-Fourrey C."/>
            <person name="Henrissat B."/>
            <person name="Grigoriev I."/>
            <person name="Martin F."/>
            <person name="Perotto S."/>
        </authorList>
    </citation>
    <scope>NUCLEOTIDE SEQUENCE [LARGE SCALE GENOMIC DNA]</scope>
    <source>
        <strain evidence="3 4">F</strain>
    </source>
</reference>
<organism evidence="3 4">
    <name type="scientific">Hyaloscypha variabilis (strain UAMH 11265 / GT02V1 / F)</name>
    <name type="common">Meliniomyces variabilis</name>
    <dbReference type="NCBI Taxonomy" id="1149755"/>
    <lineage>
        <taxon>Eukaryota</taxon>
        <taxon>Fungi</taxon>
        <taxon>Dikarya</taxon>
        <taxon>Ascomycota</taxon>
        <taxon>Pezizomycotina</taxon>
        <taxon>Leotiomycetes</taxon>
        <taxon>Helotiales</taxon>
        <taxon>Hyaloscyphaceae</taxon>
        <taxon>Hyaloscypha</taxon>
        <taxon>Hyaloscypha variabilis</taxon>
    </lineage>
</organism>
<dbReference type="InterPro" id="IPR027417">
    <property type="entry name" value="P-loop_NTPase"/>
</dbReference>
<proteinExistence type="predicted"/>
<dbReference type="Proteomes" id="UP000235786">
    <property type="component" value="Unassembled WGS sequence"/>
</dbReference>
<dbReference type="Pfam" id="PF24883">
    <property type="entry name" value="NPHP3_N"/>
    <property type="match status" value="1"/>
</dbReference>
<dbReference type="InterPro" id="IPR056884">
    <property type="entry name" value="NPHP3-like_N"/>
</dbReference>
<evidence type="ECO:0000313" key="4">
    <source>
        <dbReference type="Proteomes" id="UP000235786"/>
    </source>
</evidence>
<feature type="domain" description="Nephrocystin 3-like N-terminal" evidence="2">
    <location>
        <begin position="42"/>
        <end position="214"/>
    </location>
</feature>
<accession>A0A2J6S920</accession>
<dbReference type="SUPFAM" id="SSF52540">
    <property type="entry name" value="P-loop containing nucleoside triphosphate hydrolases"/>
    <property type="match status" value="1"/>
</dbReference>
<dbReference type="AlphaFoldDB" id="A0A2J6S920"/>
<gene>
    <name evidence="3" type="ORF">L207DRAFT_606421</name>
</gene>
<dbReference type="PANTHER" id="PTHR10039">
    <property type="entry name" value="AMELOGENIN"/>
    <property type="match status" value="1"/>
</dbReference>
<feature type="non-terminal residue" evidence="3">
    <location>
        <position position="1"/>
    </location>
</feature>
<dbReference type="EMBL" id="KZ613938">
    <property type="protein sequence ID" value="PMD47258.1"/>
    <property type="molecule type" value="Genomic_DNA"/>
</dbReference>